<dbReference type="EMBL" id="JAUIRO010000003">
    <property type="protein sequence ID" value="KAK0723234.1"/>
    <property type="molecule type" value="Genomic_DNA"/>
</dbReference>
<evidence type="ECO:0000313" key="2">
    <source>
        <dbReference type="Proteomes" id="UP001172101"/>
    </source>
</evidence>
<evidence type="ECO:0000313" key="1">
    <source>
        <dbReference type="EMBL" id="KAK0723234.1"/>
    </source>
</evidence>
<dbReference type="AlphaFoldDB" id="A0AA40AWF6"/>
<dbReference type="RefSeq" id="XP_060299158.1">
    <property type="nucleotide sequence ID" value="XM_060441775.1"/>
</dbReference>
<protein>
    <submittedName>
        <fullName evidence="1">Uncharacterized protein</fullName>
    </submittedName>
</protein>
<dbReference type="GeneID" id="85325045"/>
<proteinExistence type="predicted"/>
<dbReference type="Proteomes" id="UP001172101">
    <property type="component" value="Unassembled WGS sequence"/>
</dbReference>
<sequence length="200" mass="21169">MLARGVSGSLGAGRGLGVLRVWVLMFWSASIVADCGGVFSPRMLWCGRRTVGRMMGVRLGPSLGVATMAFSSRSSLDSTKGSRPLEGVEGLSNFSGDLGVEMAESRPPSIMRLRSLTEVGCRDCMRRWVEPRSKDLSGDGSAMRLVRCGTKALSRAFSVRAAWADWIAVEVPALETTVGDCGLRGSGGGARSGSELSHLL</sequence>
<gene>
    <name evidence="1" type="ORF">B0T26DRAFT_705854</name>
</gene>
<reference evidence="1" key="1">
    <citation type="submission" date="2023-06" db="EMBL/GenBank/DDBJ databases">
        <title>Genome-scale phylogeny and comparative genomics of the fungal order Sordariales.</title>
        <authorList>
            <consortium name="Lawrence Berkeley National Laboratory"/>
            <person name="Hensen N."/>
            <person name="Bonometti L."/>
            <person name="Westerberg I."/>
            <person name="Brannstrom I.O."/>
            <person name="Guillou S."/>
            <person name="Cros-Aarteil S."/>
            <person name="Calhoun S."/>
            <person name="Haridas S."/>
            <person name="Kuo A."/>
            <person name="Mondo S."/>
            <person name="Pangilinan J."/>
            <person name="Riley R."/>
            <person name="LaButti K."/>
            <person name="Andreopoulos B."/>
            <person name="Lipzen A."/>
            <person name="Chen C."/>
            <person name="Yanf M."/>
            <person name="Daum C."/>
            <person name="Ng V."/>
            <person name="Clum A."/>
            <person name="Steindorff A."/>
            <person name="Ohm R."/>
            <person name="Martin F."/>
            <person name="Silar P."/>
            <person name="Natvig D."/>
            <person name="Lalanne C."/>
            <person name="Gautier V."/>
            <person name="Ament-velasquez S.L."/>
            <person name="Kruys A."/>
            <person name="Hutchinson M.I."/>
            <person name="Powell A.J."/>
            <person name="Barry K."/>
            <person name="Miller A.N."/>
            <person name="Grigoriev I.V."/>
            <person name="Debuchy R."/>
            <person name="Gladieux P."/>
            <person name="Thoren M.H."/>
            <person name="Johannesson H."/>
        </authorList>
    </citation>
    <scope>NUCLEOTIDE SEQUENCE</scope>
    <source>
        <strain evidence="1">SMH2392-1A</strain>
    </source>
</reference>
<keyword evidence="2" id="KW-1185">Reference proteome</keyword>
<comment type="caution">
    <text evidence="1">The sequence shown here is derived from an EMBL/GenBank/DDBJ whole genome shotgun (WGS) entry which is preliminary data.</text>
</comment>
<name>A0AA40AWF6_9PEZI</name>
<accession>A0AA40AWF6</accession>
<organism evidence="1 2">
    <name type="scientific">Lasiosphaeria miniovina</name>
    <dbReference type="NCBI Taxonomy" id="1954250"/>
    <lineage>
        <taxon>Eukaryota</taxon>
        <taxon>Fungi</taxon>
        <taxon>Dikarya</taxon>
        <taxon>Ascomycota</taxon>
        <taxon>Pezizomycotina</taxon>
        <taxon>Sordariomycetes</taxon>
        <taxon>Sordariomycetidae</taxon>
        <taxon>Sordariales</taxon>
        <taxon>Lasiosphaeriaceae</taxon>
        <taxon>Lasiosphaeria</taxon>
    </lineage>
</organism>